<dbReference type="Proteomes" id="UP001500218">
    <property type="component" value="Unassembled WGS sequence"/>
</dbReference>
<accession>A0ABN2LPP8</accession>
<dbReference type="EMBL" id="BAAALT010000041">
    <property type="protein sequence ID" value="GAA1796103.1"/>
    <property type="molecule type" value="Genomic_DNA"/>
</dbReference>
<gene>
    <name evidence="2" type="ORF">GCM10009682_17300</name>
</gene>
<evidence type="ECO:0000313" key="3">
    <source>
        <dbReference type="Proteomes" id="UP001500218"/>
    </source>
</evidence>
<evidence type="ECO:0000313" key="2">
    <source>
        <dbReference type="EMBL" id="GAA1796103.1"/>
    </source>
</evidence>
<name>A0ABN2LPP8_9ACTN</name>
<keyword evidence="3" id="KW-1185">Reference proteome</keyword>
<dbReference type="SUPFAM" id="SSF47090">
    <property type="entry name" value="PGBD-like"/>
    <property type="match status" value="1"/>
</dbReference>
<evidence type="ECO:0000259" key="1">
    <source>
        <dbReference type="Pfam" id="PF01471"/>
    </source>
</evidence>
<organism evidence="2 3">
    <name type="scientific">Luedemannella flava</name>
    <dbReference type="NCBI Taxonomy" id="349316"/>
    <lineage>
        <taxon>Bacteria</taxon>
        <taxon>Bacillati</taxon>
        <taxon>Actinomycetota</taxon>
        <taxon>Actinomycetes</taxon>
        <taxon>Micromonosporales</taxon>
        <taxon>Micromonosporaceae</taxon>
        <taxon>Luedemannella</taxon>
    </lineage>
</organism>
<sequence>MRRRAWLVGGVVGVVAAAGTVAAVGFGRSGGQSPVAAPTPAATVEVTRGDLVDYVTLDASVGFGEARPLTVKATGTFTWLPAAGATVRRGQPVARVDEKPVVLLYGTVPAYRALTVGTRGTDVAQLERNLDALGYTGFAVDDMFSASTAEIVRSWQRDLGVPETGTVDATAVVYVAGAVRVAAQSVRVGAAAPADALSVTGTAKVVVATADAADAGWAEPGVAVTVVLPDGATVPGRVAAAGTGAAAPAAEGEAGAAGARIAVTVPDQKALAGATSGLTVRYAARTRSDVLSVPVSALLALAEGGYGLELVEGGATRIVAVRAGMFADGRVEVSGPGIAPGAVVRMPT</sequence>
<dbReference type="InterPro" id="IPR002477">
    <property type="entry name" value="Peptidoglycan-bd-like"/>
</dbReference>
<comment type="caution">
    <text evidence="2">The sequence shown here is derived from an EMBL/GenBank/DDBJ whole genome shotgun (WGS) entry which is preliminary data.</text>
</comment>
<dbReference type="Pfam" id="PF01471">
    <property type="entry name" value="PG_binding_1"/>
    <property type="match status" value="1"/>
</dbReference>
<proteinExistence type="predicted"/>
<dbReference type="InterPro" id="IPR036366">
    <property type="entry name" value="PGBDSf"/>
</dbReference>
<protein>
    <submittedName>
        <fullName evidence="2">Peptidoglycan-binding protein</fullName>
    </submittedName>
</protein>
<dbReference type="InterPro" id="IPR036365">
    <property type="entry name" value="PGBD-like_sf"/>
</dbReference>
<dbReference type="RefSeq" id="WP_344128175.1">
    <property type="nucleotide sequence ID" value="NZ_BAAALT010000041.1"/>
</dbReference>
<dbReference type="Gene3D" id="1.10.101.10">
    <property type="entry name" value="PGBD-like superfamily/PGBD"/>
    <property type="match status" value="1"/>
</dbReference>
<feature type="domain" description="Peptidoglycan binding-like" evidence="1">
    <location>
        <begin position="119"/>
        <end position="169"/>
    </location>
</feature>
<reference evidence="2 3" key="1">
    <citation type="journal article" date="2019" name="Int. J. Syst. Evol. Microbiol.">
        <title>The Global Catalogue of Microorganisms (GCM) 10K type strain sequencing project: providing services to taxonomists for standard genome sequencing and annotation.</title>
        <authorList>
            <consortium name="The Broad Institute Genomics Platform"/>
            <consortium name="The Broad Institute Genome Sequencing Center for Infectious Disease"/>
            <person name="Wu L."/>
            <person name="Ma J."/>
        </authorList>
    </citation>
    <scope>NUCLEOTIDE SEQUENCE [LARGE SCALE GENOMIC DNA]</scope>
    <source>
        <strain evidence="2 3">JCM 13250</strain>
    </source>
</reference>